<accession>A0ABD2XMS6</accession>
<dbReference type="SUPFAM" id="SSF49599">
    <property type="entry name" value="TRAF domain-like"/>
    <property type="match status" value="1"/>
</dbReference>
<comment type="caution">
    <text evidence="1">The sequence shown here is derived from an EMBL/GenBank/DDBJ whole genome shotgun (WGS) entry which is preliminary data.</text>
</comment>
<evidence type="ECO:0000313" key="2">
    <source>
        <dbReference type="Proteomes" id="UP001627154"/>
    </source>
</evidence>
<keyword evidence="2" id="KW-1185">Reference proteome</keyword>
<name>A0ABD2XMS6_9HYME</name>
<protein>
    <submittedName>
        <fullName evidence="1">Uncharacterized protein</fullName>
    </submittedName>
</protein>
<evidence type="ECO:0000313" key="1">
    <source>
        <dbReference type="EMBL" id="KAL3406471.1"/>
    </source>
</evidence>
<gene>
    <name evidence="1" type="ORF">TKK_001788</name>
</gene>
<dbReference type="Gene3D" id="2.60.210.10">
    <property type="entry name" value="Apoptosis, Tumor Necrosis Factor Receptor Associated Protein 2, Chain A"/>
    <property type="match status" value="1"/>
</dbReference>
<dbReference type="InterPro" id="IPR008974">
    <property type="entry name" value="TRAF-like"/>
</dbReference>
<dbReference type="AlphaFoldDB" id="A0ABD2XMS6"/>
<sequence length="151" mass="17913">MSVNETKFYTRIDKEECVFTWVIDNWPVSTDERNARISSPILNVGSNEEFQFQLKCYDNYNAYDQLDISSGLELVCLKNNTELPCKFEISIIMDDQTIDTYTDYWTFIPPKNSYQIFEFLSGEWKKYISSMGTLTFRCEFSLFTSYNQRIH</sequence>
<proteinExistence type="predicted"/>
<reference evidence="1 2" key="1">
    <citation type="journal article" date="2024" name="bioRxiv">
        <title>A reference genome for Trichogramma kaykai: A tiny desert-dwelling parasitoid wasp with competing sex-ratio distorters.</title>
        <authorList>
            <person name="Culotta J."/>
            <person name="Lindsey A.R."/>
        </authorList>
    </citation>
    <scope>NUCLEOTIDE SEQUENCE [LARGE SCALE GENOMIC DNA]</scope>
    <source>
        <strain evidence="1 2">KSX58</strain>
    </source>
</reference>
<dbReference type="Proteomes" id="UP001627154">
    <property type="component" value="Unassembled WGS sequence"/>
</dbReference>
<organism evidence="1 2">
    <name type="scientific">Trichogramma kaykai</name>
    <dbReference type="NCBI Taxonomy" id="54128"/>
    <lineage>
        <taxon>Eukaryota</taxon>
        <taxon>Metazoa</taxon>
        <taxon>Ecdysozoa</taxon>
        <taxon>Arthropoda</taxon>
        <taxon>Hexapoda</taxon>
        <taxon>Insecta</taxon>
        <taxon>Pterygota</taxon>
        <taxon>Neoptera</taxon>
        <taxon>Endopterygota</taxon>
        <taxon>Hymenoptera</taxon>
        <taxon>Apocrita</taxon>
        <taxon>Proctotrupomorpha</taxon>
        <taxon>Chalcidoidea</taxon>
        <taxon>Trichogrammatidae</taxon>
        <taxon>Trichogramma</taxon>
    </lineage>
</organism>
<dbReference type="EMBL" id="JBJJXI010000019">
    <property type="protein sequence ID" value="KAL3406471.1"/>
    <property type="molecule type" value="Genomic_DNA"/>
</dbReference>